<evidence type="ECO:0000313" key="3">
    <source>
        <dbReference type="Proteomes" id="UP000007978"/>
    </source>
</evidence>
<dbReference type="GeneID" id="20368597"/>
<keyword evidence="3" id="KW-1185">Reference proteome</keyword>
<evidence type="ECO:0000313" key="2">
    <source>
        <dbReference type="EMBL" id="EKJ69850.1"/>
    </source>
</evidence>
<organism evidence="2 3">
    <name type="scientific">Fusarium pseudograminearum (strain CS3096)</name>
    <name type="common">Wheat and barley crown-rot fungus</name>
    <dbReference type="NCBI Taxonomy" id="1028729"/>
    <lineage>
        <taxon>Eukaryota</taxon>
        <taxon>Fungi</taxon>
        <taxon>Dikarya</taxon>
        <taxon>Ascomycota</taxon>
        <taxon>Pezizomycotina</taxon>
        <taxon>Sordariomycetes</taxon>
        <taxon>Hypocreomycetidae</taxon>
        <taxon>Hypocreales</taxon>
        <taxon>Nectriaceae</taxon>
        <taxon>Fusarium</taxon>
    </lineage>
</organism>
<dbReference type="KEGG" id="fpu:FPSE_09980"/>
<protein>
    <submittedName>
        <fullName evidence="2">Uncharacterized protein</fullName>
    </submittedName>
</protein>
<reference evidence="2 3" key="1">
    <citation type="journal article" date="2012" name="PLoS Pathog.">
        <title>Comparative pathogenomics reveals horizontally acquired novel virulence genes in fungi infecting cereal hosts.</title>
        <authorList>
            <person name="Gardiner D.M."/>
            <person name="McDonald M.C."/>
            <person name="Covarelli L."/>
            <person name="Solomon P.S."/>
            <person name="Rusu A.G."/>
            <person name="Marshall M."/>
            <person name="Kazan K."/>
            <person name="Chakraborty S."/>
            <person name="McDonald B.A."/>
            <person name="Manners J.M."/>
        </authorList>
    </citation>
    <scope>NUCLEOTIDE SEQUENCE [LARGE SCALE GENOMIC DNA]</scope>
    <source>
        <strain evidence="2 3">CS3096</strain>
    </source>
</reference>
<feature type="region of interest" description="Disordered" evidence="1">
    <location>
        <begin position="1"/>
        <end position="36"/>
    </location>
</feature>
<sequence>MVSLYVIQPPWHRDPEKDWSEAKRATDQTDKPEGRL</sequence>
<name>K3VY13_FUSPC</name>
<dbReference type="EMBL" id="AFNW01000323">
    <property type="protein sequence ID" value="EKJ69850.1"/>
    <property type="molecule type" value="Genomic_DNA"/>
</dbReference>
<comment type="caution">
    <text evidence="2">The sequence shown here is derived from an EMBL/GenBank/DDBJ whole genome shotgun (WGS) entry which is preliminary data.</text>
</comment>
<accession>K3VY13</accession>
<dbReference type="Proteomes" id="UP000007978">
    <property type="component" value="Chromosome 1"/>
</dbReference>
<dbReference type="HOGENOM" id="CLU_3359781_0_0_1"/>
<dbReference type="RefSeq" id="XP_009261372.1">
    <property type="nucleotide sequence ID" value="XM_009263097.1"/>
</dbReference>
<dbReference type="AlphaFoldDB" id="K3VY13"/>
<evidence type="ECO:0000256" key="1">
    <source>
        <dbReference type="SAM" id="MobiDB-lite"/>
    </source>
</evidence>
<feature type="compositionally biased region" description="Basic and acidic residues" evidence="1">
    <location>
        <begin position="11"/>
        <end position="36"/>
    </location>
</feature>
<proteinExistence type="predicted"/>
<gene>
    <name evidence="2" type="ORF">FPSE_09980</name>
</gene>